<evidence type="ECO:0000313" key="1">
    <source>
        <dbReference type="EnsemblMetazoa" id="tetur09g04350.1"/>
    </source>
</evidence>
<accession>T1KDV7</accession>
<dbReference type="EnsemblMetazoa" id="tetur09g04350.1">
    <property type="protein sequence ID" value="tetur09g04350.1"/>
    <property type="gene ID" value="tetur09g04350"/>
</dbReference>
<reference evidence="2" key="1">
    <citation type="submission" date="2011-08" db="EMBL/GenBank/DDBJ databases">
        <authorList>
            <person name="Rombauts S."/>
        </authorList>
    </citation>
    <scope>NUCLEOTIDE SEQUENCE</scope>
    <source>
        <strain evidence="2">London</strain>
    </source>
</reference>
<dbReference type="HOGENOM" id="CLU_3423460_0_0_1"/>
<evidence type="ECO:0000313" key="2">
    <source>
        <dbReference type="Proteomes" id="UP000015104"/>
    </source>
</evidence>
<dbReference type="EMBL" id="CAEY01002027">
    <property type="status" value="NOT_ANNOTATED_CDS"/>
    <property type="molecule type" value="Genomic_DNA"/>
</dbReference>
<keyword evidence="2" id="KW-1185">Reference proteome</keyword>
<organism evidence="1 2">
    <name type="scientific">Tetranychus urticae</name>
    <name type="common">Two-spotted spider mite</name>
    <dbReference type="NCBI Taxonomy" id="32264"/>
    <lineage>
        <taxon>Eukaryota</taxon>
        <taxon>Metazoa</taxon>
        <taxon>Ecdysozoa</taxon>
        <taxon>Arthropoda</taxon>
        <taxon>Chelicerata</taxon>
        <taxon>Arachnida</taxon>
        <taxon>Acari</taxon>
        <taxon>Acariformes</taxon>
        <taxon>Trombidiformes</taxon>
        <taxon>Prostigmata</taxon>
        <taxon>Eleutherengona</taxon>
        <taxon>Raphignathae</taxon>
        <taxon>Tetranychoidea</taxon>
        <taxon>Tetranychidae</taxon>
        <taxon>Tetranychus</taxon>
    </lineage>
</organism>
<reference evidence="1" key="2">
    <citation type="submission" date="2015-06" db="UniProtKB">
        <authorList>
            <consortium name="EnsemblMetazoa"/>
        </authorList>
    </citation>
    <scope>IDENTIFICATION</scope>
</reference>
<dbReference type="Proteomes" id="UP000015104">
    <property type="component" value="Unassembled WGS sequence"/>
</dbReference>
<name>T1KDV7_TETUR</name>
<proteinExistence type="predicted"/>
<sequence>MPVLPIAMFTCNNSLINSQTDLT</sequence>
<protein>
    <submittedName>
        <fullName evidence="1">Uncharacterized protein</fullName>
    </submittedName>
</protein>
<dbReference type="AlphaFoldDB" id="T1KDV7"/>